<evidence type="ECO:0000256" key="3">
    <source>
        <dbReference type="ARBA" id="ARBA00023212"/>
    </source>
</evidence>
<feature type="compositionally biased region" description="Polar residues" evidence="5">
    <location>
        <begin position="346"/>
        <end position="359"/>
    </location>
</feature>
<dbReference type="AlphaFoldDB" id="A0A1A9UMG9"/>
<keyword evidence="2" id="KW-0963">Cytoplasm</keyword>
<feature type="region of interest" description="Disordered" evidence="5">
    <location>
        <begin position="136"/>
        <end position="158"/>
    </location>
</feature>
<comment type="subcellular location">
    <subcellularLocation>
        <location evidence="1">Cytoplasm</location>
        <location evidence="1">Cytoskeleton</location>
        <location evidence="1">Microtubule organizing center</location>
        <location evidence="1">Centrosome</location>
    </subcellularLocation>
</comment>
<keyword evidence="3" id="KW-0206">Cytoskeleton</keyword>
<keyword evidence="4" id="KW-0175">Coiled coil</keyword>
<evidence type="ECO:0000256" key="2">
    <source>
        <dbReference type="ARBA" id="ARBA00022490"/>
    </source>
</evidence>
<keyword evidence="8" id="KW-1185">Reference proteome</keyword>
<evidence type="ECO:0000313" key="8">
    <source>
        <dbReference type="Proteomes" id="UP000078200"/>
    </source>
</evidence>
<evidence type="ECO:0000259" key="6">
    <source>
        <dbReference type="Pfam" id="PF15309"/>
    </source>
</evidence>
<dbReference type="EnsemblMetazoa" id="GAUT009379-RA">
    <property type="protein sequence ID" value="GAUT009379-PA"/>
    <property type="gene ID" value="GAUT009379"/>
</dbReference>
<protein>
    <submittedName>
        <fullName evidence="7">ALMS_motif domain-containing protein</fullName>
    </submittedName>
</protein>
<dbReference type="InterPro" id="IPR029299">
    <property type="entry name" value="ALMS_motif"/>
</dbReference>
<feature type="compositionally biased region" description="Low complexity" evidence="5">
    <location>
        <begin position="138"/>
        <end position="157"/>
    </location>
</feature>
<reference evidence="7" key="1">
    <citation type="submission" date="2020-05" db="UniProtKB">
        <authorList>
            <consortium name="EnsemblMetazoa"/>
        </authorList>
    </citation>
    <scope>IDENTIFICATION</scope>
    <source>
        <strain evidence="7">TTRI</strain>
    </source>
</reference>
<feature type="domain" description="ALMS motif" evidence="6">
    <location>
        <begin position="800"/>
        <end position="923"/>
    </location>
</feature>
<evidence type="ECO:0000256" key="5">
    <source>
        <dbReference type="SAM" id="MobiDB-lite"/>
    </source>
</evidence>
<evidence type="ECO:0000256" key="1">
    <source>
        <dbReference type="ARBA" id="ARBA00004300"/>
    </source>
</evidence>
<feature type="coiled-coil region" evidence="4">
    <location>
        <begin position="469"/>
        <end position="503"/>
    </location>
</feature>
<feature type="region of interest" description="Disordered" evidence="5">
    <location>
        <begin position="592"/>
        <end position="634"/>
    </location>
</feature>
<evidence type="ECO:0000256" key="4">
    <source>
        <dbReference type="SAM" id="Coils"/>
    </source>
</evidence>
<evidence type="ECO:0000313" key="7">
    <source>
        <dbReference type="EnsemblMetazoa" id="GAUT009379-PA"/>
    </source>
</evidence>
<feature type="region of interest" description="Disordered" evidence="5">
    <location>
        <begin position="758"/>
        <end position="779"/>
    </location>
</feature>
<name>A0A1A9UMG9_GLOAU</name>
<dbReference type="VEuPathDB" id="VectorBase:GAUT009379"/>
<feature type="compositionally biased region" description="Basic and acidic residues" evidence="5">
    <location>
        <begin position="320"/>
        <end position="345"/>
    </location>
</feature>
<accession>A0A1A9UMG9</accession>
<feature type="compositionally biased region" description="Basic and acidic residues" evidence="5">
    <location>
        <begin position="758"/>
        <end position="769"/>
    </location>
</feature>
<organism evidence="7 8">
    <name type="scientific">Glossina austeni</name>
    <name type="common">Savannah tsetse fly</name>
    <dbReference type="NCBI Taxonomy" id="7395"/>
    <lineage>
        <taxon>Eukaryota</taxon>
        <taxon>Metazoa</taxon>
        <taxon>Ecdysozoa</taxon>
        <taxon>Arthropoda</taxon>
        <taxon>Hexapoda</taxon>
        <taxon>Insecta</taxon>
        <taxon>Pterygota</taxon>
        <taxon>Neoptera</taxon>
        <taxon>Endopterygota</taxon>
        <taxon>Diptera</taxon>
        <taxon>Brachycera</taxon>
        <taxon>Muscomorpha</taxon>
        <taxon>Hippoboscoidea</taxon>
        <taxon>Glossinidae</taxon>
        <taxon>Glossina</taxon>
    </lineage>
</organism>
<dbReference type="Pfam" id="PF15309">
    <property type="entry name" value="ALMS_motif"/>
    <property type="match status" value="1"/>
</dbReference>
<feature type="compositionally biased region" description="Low complexity" evidence="5">
    <location>
        <begin position="612"/>
        <end position="622"/>
    </location>
</feature>
<dbReference type="GO" id="GO:0005813">
    <property type="term" value="C:centrosome"/>
    <property type="evidence" value="ECO:0007669"/>
    <property type="project" value="UniProtKB-SubCell"/>
</dbReference>
<feature type="region of interest" description="Disordered" evidence="5">
    <location>
        <begin position="312"/>
        <end position="359"/>
    </location>
</feature>
<proteinExistence type="predicted"/>
<dbReference type="Proteomes" id="UP000078200">
    <property type="component" value="Unassembled WGS sequence"/>
</dbReference>
<sequence>MDPNVPRMVSHGMCTTSQQKIDNYSQTTLIRAPQIIDREIQVNLSSSSSTPDEIEFPSSFEYSKAKPIQPLAAPHAKANLQTTSNRRNEPQHDFVVHLTDPVQRKILMEKNGQHSNNLPNMQKLQDKLLHTLEGNKENTSQASTRSSSNSSPDSQDAPELDLGVQLICSLVNAKSVTQIEKKQLVREIIKRIMYLSVGGDLSTSGDDNFFASRSSISVASSTGQFQRAKATNTVYDISSHSSTNVPGNGKPISVHGYESLPRVSKTKKLVSTNPDKKVEVLKAAQSTKERVSTSKSASTTITESSTETLNTYEYNGKNSAKREKGGSDIELSKNLGEHKIRRSSEQLKTGNVRRNSQLDSAYPNMREWLDPMTQAEVTYERKQRNEQLHWIEKEIHRLECLKQLLLHQNSSPIESSTTSDSIDDHLKRKVAAEAQHSSENVYDSVDTEIYASTEAKSDKPPKITEKNKIHDIEIIIEESNEDVVNLNDNLKRTRERRKETQLIYKKSLNDEAATEQSSFKPRFRSTRETITINEEQLLGDNDDNDGKNRHRKKMETPTLTRKINEDNNSLRDLVLQRKEKFIELYKNKRHHPYETVGEHKQMHKLPRPQFTSGSPLPSSYSRKSSHLGEEVPSTTASKLTHVIYTSAAVHTSSQQLKKTEQQDTTTTTTTSSVSLFCISSDMSVPISSENSSSTPVTGARIQTTGTMLRSFPIYGPQCYECLHTKRLACTHWTKTCPSITSAQIKPKGIAYVIEFDDNGKPDDVDKEQEPSETSAGLRQSTTTYVTNNIKSISKDKLEHQTTLQEHLENSHPNFLRRSKEREDLLKARQTVRVERQRQLKQIIDNASFHSLEERIKRLPPAPIEKLRVVNTKEMKALTSKRFAKLPEVVEKRRREREERDRRNNRIVRHLFNQRLQQRVLGGKTSLSHCKTVI</sequence>